<feature type="region of interest" description="Disordered" evidence="1">
    <location>
        <begin position="50"/>
        <end position="81"/>
    </location>
</feature>
<protein>
    <submittedName>
        <fullName evidence="2">Uncharacterized protein</fullName>
    </submittedName>
</protein>
<comment type="caution">
    <text evidence="2">The sequence shown here is derived from an EMBL/GenBank/DDBJ whole genome shotgun (WGS) entry which is preliminary data.</text>
</comment>
<dbReference type="Proteomes" id="UP001595909">
    <property type="component" value="Unassembled WGS sequence"/>
</dbReference>
<dbReference type="EMBL" id="JBHSIM010000013">
    <property type="protein sequence ID" value="MFC4832127.1"/>
    <property type="molecule type" value="Genomic_DNA"/>
</dbReference>
<dbReference type="RefSeq" id="WP_274189748.1">
    <property type="nucleotide sequence ID" value="NZ_BAABHN010000013.1"/>
</dbReference>
<accession>A0ABV9RG09</accession>
<name>A0ABV9RG09_9PSEU</name>
<organism evidence="2 3">
    <name type="scientific">Actinomycetospora chibensis</name>
    <dbReference type="NCBI Taxonomy" id="663606"/>
    <lineage>
        <taxon>Bacteria</taxon>
        <taxon>Bacillati</taxon>
        <taxon>Actinomycetota</taxon>
        <taxon>Actinomycetes</taxon>
        <taxon>Pseudonocardiales</taxon>
        <taxon>Pseudonocardiaceae</taxon>
        <taxon>Actinomycetospora</taxon>
    </lineage>
</organism>
<evidence type="ECO:0000313" key="3">
    <source>
        <dbReference type="Proteomes" id="UP001595909"/>
    </source>
</evidence>
<keyword evidence="3" id="KW-1185">Reference proteome</keyword>
<gene>
    <name evidence="2" type="ORF">ACFPEL_06865</name>
</gene>
<reference evidence="3" key="1">
    <citation type="journal article" date="2019" name="Int. J. Syst. Evol. Microbiol.">
        <title>The Global Catalogue of Microorganisms (GCM) 10K type strain sequencing project: providing services to taxonomists for standard genome sequencing and annotation.</title>
        <authorList>
            <consortium name="The Broad Institute Genomics Platform"/>
            <consortium name="The Broad Institute Genome Sequencing Center for Infectious Disease"/>
            <person name="Wu L."/>
            <person name="Ma J."/>
        </authorList>
    </citation>
    <scope>NUCLEOTIDE SEQUENCE [LARGE SCALE GENOMIC DNA]</scope>
    <source>
        <strain evidence="3">CCUG 50347</strain>
    </source>
</reference>
<evidence type="ECO:0000256" key="1">
    <source>
        <dbReference type="SAM" id="MobiDB-lite"/>
    </source>
</evidence>
<evidence type="ECO:0000313" key="2">
    <source>
        <dbReference type="EMBL" id="MFC4832127.1"/>
    </source>
</evidence>
<proteinExistence type="predicted"/>
<sequence>MAPDDHRWRGEGWRCCCGATYPLGTPRCPPCAEALAQKVAELRSLRTGLPPHLTAFGPGVPTGPTSEPGDGASPDPTDVPPRVSRLVALLQSGQVLTGETVSSLFGCSDRTGRRLLVEAHRTLTTSLDRPGET</sequence>